<dbReference type="InterPro" id="IPR052022">
    <property type="entry name" value="26kDa_periplasmic_antigen"/>
</dbReference>
<dbReference type="InterPro" id="IPR007497">
    <property type="entry name" value="SIMPL/DUF541"/>
</dbReference>
<dbReference type="Proteomes" id="UP000516369">
    <property type="component" value="Chromosome"/>
</dbReference>
<accession>A0A7H1N0I8</accession>
<proteinExistence type="predicted"/>
<dbReference type="GO" id="GO:0006974">
    <property type="term" value="P:DNA damage response"/>
    <property type="evidence" value="ECO:0007669"/>
    <property type="project" value="TreeGrafter"/>
</dbReference>
<sequence length="246" mass="25922">MSIASPLTRLAATFVLALGIAVGGWQIGHGFIAGREQPRVISVKGVAEREVKADLALWALRFVATGNDLARVQQQVSADEKRVRAFLTAAGLPAATTEVQGLEVVDLLAQAYRSGPVDSRFIITETLLVRTADVHEVAEASQQLGDLVAAGVALSGQTGGPIQGPVYLYTRLNDVKPAMIQEATRNARLAAEQFATDAGSKLGGILRASQGLFQILPRDAVDGANEQAQAAKIVRVVSTIDYGLVP</sequence>
<dbReference type="KEGG" id="dvn:HQ394_07620"/>
<dbReference type="Pfam" id="PF04402">
    <property type="entry name" value="SIMPL"/>
    <property type="match status" value="1"/>
</dbReference>
<dbReference type="Gene3D" id="3.30.70.2970">
    <property type="entry name" value="Protein of unknown function (DUF541), domain 2"/>
    <property type="match status" value="1"/>
</dbReference>
<keyword evidence="2" id="KW-1185">Reference proteome</keyword>
<name>A0A7H1N0I8_9PROT</name>
<dbReference type="InterPro" id="IPR016907">
    <property type="entry name" value="UCP029033"/>
</dbReference>
<dbReference type="RefSeq" id="WP_190262730.1">
    <property type="nucleotide sequence ID" value="NZ_CP053923.1"/>
</dbReference>
<dbReference type="PANTHER" id="PTHR34387">
    <property type="entry name" value="SLR1258 PROTEIN"/>
    <property type="match status" value="1"/>
</dbReference>
<dbReference type="AlphaFoldDB" id="A0A7H1N0I8"/>
<organism evidence="1 2">
    <name type="scientific">Defluviicoccus vanus</name>
    <dbReference type="NCBI Taxonomy" id="111831"/>
    <lineage>
        <taxon>Bacteria</taxon>
        <taxon>Pseudomonadati</taxon>
        <taxon>Pseudomonadota</taxon>
        <taxon>Alphaproteobacteria</taxon>
        <taxon>Rhodospirillales</taxon>
        <taxon>Rhodospirillaceae</taxon>
        <taxon>Defluviicoccus</taxon>
    </lineage>
</organism>
<dbReference type="Gene3D" id="3.30.110.170">
    <property type="entry name" value="Protein of unknown function (DUF541), domain 1"/>
    <property type="match status" value="1"/>
</dbReference>
<dbReference type="EMBL" id="CP053923">
    <property type="protein sequence ID" value="QNT69224.1"/>
    <property type="molecule type" value="Genomic_DNA"/>
</dbReference>
<dbReference type="PANTHER" id="PTHR34387:SF2">
    <property type="entry name" value="SLR1258 PROTEIN"/>
    <property type="match status" value="1"/>
</dbReference>
<evidence type="ECO:0000313" key="1">
    <source>
        <dbReference type="EMBL" id="QNT69224.1"/>
    </source>
</evidence>
<dbReference type="PIRSF" id="PIRSF029033">
    <property type="entry name" value="UCP029033"/>
    <property type="match status" value="1"/>
</dbReference>
<reference evidence="1 2" key="1">
    <citation type="submission" date="2020-05" db="EMBL/GenBank/DDBJ databases">
        <title>Complete closed genome sequence of Defluviicoccus vanus.</title>
        <authorList>
            <person name="Bessarab I."/>
            <person name="Arumugam K."/>
            <person name="Maszenan A.M."/>
            <person name="Seviour R.J."/>
            <person name="Williams R.B."/>
        </authorList>
    </citation>
    <scope>NUCLEOTIDE SEQUENCE [LARGE SCALE GENOMIC DNA]</scope>
    <source>
        <strain evidence="1 2">Ben 114</strain>
    </source>
</reference>
<gene>
    <name evidence="1" type="ORF">HQ394_07620</name>
</gene>
<protein>
    <submittedName>
        <fullName evidence="1">SIMPL domain-containing protein</fullName>
    </submittedName>
</protein>
<evidence type="ECO:0000313" key="2">
    <source>
        <dbReference type="Proteomes" id="UP000516369"/>
    </source>
</evidence>